<protein>
    <recommendedName>
        <fullName evidence="3">Lipocalin/cytosolic fatty-acid binding domain-containing protein</fullName>
    </recommendedName>
</protein>
<proteinExistence type="inferred from homology"/>
<dbReference type="InterPro" id="IPR022271">
    <property type="entry name" value="Lipocalin_ApoD"/>
</dbReference>
<keyword evidence="2" id="KW-0732">Signal</keyword>
<dbReference type="PANTHER" id="PTHR10612:SF34">
    <property type="entry name" value="APOLIPOPROTEIN D"/>
    <property type="match status" value="1"/>
</dbReference>
<dbReference type="PANTHER" id="PTHR10612">
    <property type="entry name" value="APOLIPOPROTEIN D"/>
    <property type="match status" value="1"/>
</dbReference>
<feature type="signal peptide" evidence="2">
    <location>
        <begin position="1"/>
        <end position="23"/>
    </location>
</feature>
<keyword evidence="5" id="KW-1185">Reference proteome</keyword>
<dbReference type="SUPFAM" id="SSF50814">
    <property type="entry name" value="Lipocalins"/>
    <property type="match status" value="1"/>
</dbReference>
<dbReference type="Proteomes" id="UP001501358">
    <property type="component" value="Unassembled WGS sequence"/>
</dbReference>
<evidence type="ECO:0000256" key="1">
    <source>
        <dbReference type="ARBA" id="ARBA00006889"/>
    </source>
</evidence>
<dbReference type="RefSeq" id="WP_344384318.1">
    <property type="nucleotide sequence ID" value="NZ_BAAATA010000023.1"/>
</dbReference>
<gene>
    <name evidence="4" type="ORF">GCM10010406_37100</name>
</gene>
<dbReference type="Gene3D" id="2.40.128.20">
    <property type="match status" value="1"/>
</dbReference>
<organism evidence="4 5">
    <name type="scientific">Streptomyces thermolineatus</name>
    <dbReference type="NCBI Taxonomy" id="44033"/>
    <lineage>
        <taxon>Bacteria</taxon>
        <taxon>Bacillati</taxon>
        <taxon>Actinomycetota</taxon>
        <taxon>Actinomycetes</taxon>
        <taxon>Kitasatosporales</taxon>
        <taxon>Streptomycetaceae</taxon>
        <taxon>Streptomyces</taxon>
    </lineage>
</organism>
<feature type="domain" description="Lipocalin/cytosolic fatty-acid binding" evidence="3">
    <location>
        <begin position="46"/>
        <end position="191"/>
    </location>
</feature>
<comment type="caution">
    <text evidence="4">The sequence shown here is derived from an EMBL/GenBank/DDBJ whole genome shotgun (WGS) entry which is preliminary data.</text>
</comment>
<evidence type="ECO:0000313" key="4">
    <source>
        <dbReference type="EMBL" id="GAA2497267.1"/>
    </source>
</evidence>
<dbReference type="Pfam" id="PF08212">
    <property type="entry name" value="Lipocalin_2"/>
    <property type="match status" value="1"/>
</dbReference>
<comment type="similarity">
    <text evidence="1 2">Belongs to the calycin superfamily. Lipocalin family.</text>
</comment>
<evidence type="ECO:0000313" key="5">
    <source>
        <dbReference type="Proteomes" id="UP001501358"/>
    </source>
</evidence>
<name>A0ABN3M8A1_9ACTN</name>
<dbReference type="CDD" id="cd19438">
    <property type="entry name" value="lipocalin_Blc-like"/>
    <property type="match status" value="1"/>
</dbReference>
<feature type="chain" id="PRO_5045015529" description="Lipocalin/cytosolic fatty-acid binding domain-containing protein" evidence="2">
    <location>
        <begin position="24"/>
        <end position="203"/>
    </location>
</feature>
<evidence type="ECO:0000256" key="2">
    <source>
        <dbReference type="PIRNR" id="PIRNR036893"/>
    </source>
</evidence>
<sequence length="203" mass="21486">MKTEHKSAGAVVAAASLAGAAAAAGVTAAVRSGRRAPVEPAAVAVLDLERYLGTWYQYAAVPRWFEARCAKNARAEYGRAPSGAVSVRNSCVTRAGSVVTVVGEAVPLDAGNARLNVSFLRLPGGFRHRDRANYIVVGLAPDYRWAVVTDRSRNSGFVLSRTPALDPEQRGAVLSAIEAGGLDPRRFRITRQDGGAQERVTLA</sequence>
<dbReference type="InterPro" id="IPR012674">
    <property type="entry name" value="Calycin"/>
</dbReference>
<reference evidence="4 5" key="1">
    <citation type="journal article" date="2019" name="Int. J. Syst. Evol. Microbiol.">
        <title>The Global Catalogue of Microorganisms (GCM) 10K type strain sequencing project: providing services to taxonomists for standard genome sequencing and annotation.</title>
        <authorList>
            <consortium name="The Broad Institute Genomics Platform"/>
            <consortium name="The Broad Institute Genome Sequencing Center for Infectious Disease"/>
            <person name="Wu L."/>
            <person name="Ma J."/>
        </authorList>
    </citation>
    <scope>NUCLEOTIDE SEQUENCE [LARGE SCALE GENOMIC DNA]</scope>
    <source>
        <strain evidence="4 5">JCM 6307</strain>
    </source>
</reference>
<dbReference type="InterPro" id="IPR000566">
    <property type="entry name" value="Lipocln_cytosolic_FA-bd_dom"/>
</dbReference>
<dbReference type="EMBL" id="BAAATA010000023">
    <property type="protein sequence ID" value="GAA2497267.1"/>
    <property type="molecule type" value="Genomic_DNA"/>
</dbReference>
<dbReference type="InterPro" id="IPR047202">
    <property type="entry name" value="Lipocalin_Blc-like_dom"/>
</dbReference>
<dbReference type="PIRSF" id="PIRSF036893">
    <property type="entry name" value="Lipocalin_ApoD"/>
    <property type="match status" value="1"/>
</dbReference>
<evidence type="ECO:0000259" key="3">
    <source>
        <dbReference type="Pfam" id="PF08212"/>
    </source>
</evidence>
<accession>A0ABN3M8A1</accession>